<dbReference type="VEuPathDB" id="FungiDB:CC77DRAFT_394485"/>
<reference evidence="9 10" key="1">
    <citation type="submission" date="2016-05" db="EMBL/GenBank/DDBJ databases">
        <title>Comparative analysis of secretome profiles of manganese(II)-oxidizing ascomycete fungi.</title>
        <authorList>
            <consortium name="DOE Joint Genome Institute"/>
            <person name="Zeiner C.A."/>
            <person name="Purvine S.O."/>
            <person name="Zink E.M."/>
            <person name="Wu S."/>
            <person name="Pasa-Tolic L."/>
            <person name="Chaput D.L."/>
            <person name="Haridas S."/>
            <person name="Grigoriev I.V."/>
            <person name="Santelli C.M."/>
            <person name="Hansel C.M."/>
        </authorList>
    </citation>
    <scope>NUCLEOTIDE SEQUENCE [LARGE SCALE GENOMIC DNA]</scope>
    <source>
        <strain evidence="9 10">SRC1lrK2f</strain>
    </source>
</reference>
<dbReference type="PANTHER" id="PTHR36206:SF4">
    <property type="entry name" value="HYPOTHETICAL CONSERVED PROTEIN (EUROFUNG)-RELATED"/>
    <property type="match status" value="1"/>
</dbReference>
<dbReference type="CDD" id="cd00067">
    <property type="entry name" value="GAL4"/>
    <property type="match status" value="1"/>
</dbReference>
<keyword evidence="1" id="KW-0479">Metal-binding</keyword>
<accession>A0A177D928</accession>
<keyword evidence="6" id="KW-0539">Nucleus</keyword>
<dbReference type="GO" id="GO:0008270">
    <property type="term" value="F:zinc ion binding"/>
    <property type="evidence" value="ECO:0007669"/>
    <property type="project" value="InterPro"/>
</dbReference>
<evidence type="ECO:0000256" key="3">
    <source>
        <dbReference type="ARBA" id="ARBA00023015"/>
    </source>
</evidence>
<dbReference type="Proteomes" id="UP000077248">
    <property type="component" value="Unassembled WGS sequence"/>
</dbReference>
<evidence type="ECO:0000313" key="10">
    <source>
        <dbReference type="Proteomes" id="UP000077248"/>
    </source>
</evidence>
<keyword evidence="4" id="KW-0238">DNA-binding</keyword>
<dbReference type="SUPFAM" id="SSF57701">
    <property type="entry name" value="Zn2/Cys6 DNA-binding domain"/>
    <property type="match status" value="1"/>
</dbReference>
<organism evidence="9 10">
    <name type="scientific">Alternaria alternata</name>
    <name type="common">Alternaria rot fungus</name>
    <name type="synonym">Torula alternata</name>
    <dbReference type="NCBI Taxonomy" id="5599"/>
    <lineage>
        <taxon>Eukaryota</taxon>
        <taxon>Fungi</taxon>
        <taxon>Dikarya</taxon>
        <taxon>Ascomycota</taxon>
        <taxon>Pezizomycotina</taxon>
        <taxon>Dothideomycetes</taxon>
        <taxon>Pleosporomycetidae</taxon>
        <taxon>Pleosporales</taxon>
        <taxon>Pleosporineae</taxon>
        <taxon>Pleosporaceae</taxon>
        <taxon>Alternaria</taxon>
        <taxon>Alternaria sect. Alternaria</taxon>
        <taxon>Alternaria alternata complex</taxon>
    </lineage>
</organism>
<keyword evidence="10" id="KW-1185">Reference proteome</keyword>
<dbReference type="EMBL" id="KV441490">
    <property type="protein sequence ID" value="OAG16263.1"/>
    <property type="molecule type" value="Genomic_DNA"/>
</dbReference>
<evidence type="ECO:0000259" key="8">
    <source>
        <dbReference type="PROSITE" id="PS50048"/>
    </source>
</evidence>
<dbReference type="RefSeq" id="XP_018381684.1">
    <property type="nucleotide sequence ID" value="XM_018531520.1"/>
</dbReference>
<dbReference type="InterPro" id="IPR052360">
    <property type="entry name" value="Transcr_Regulatory_Proteins"/>
</dbReference>
<dbReference type="KEGG" id="aalt:CC77DRAFT_394485"/>
<dbReference type="GO" id="GO:0003677">
    <property type="term" value="F:DNA binding"/>
    <property type="evidence" value="ECO:0007669"/>
    <property type="project" value="UniProtKB-KW"/>
</dbReference>
<dbReference type="AlphaFoldDB" id="A0A177D928"/>
<dbReference type="SMART" id="SM00066">
    <property type="entry name" value="GAL4"/>
    <property type="match status" value="1"/>
</dbReference>
<dbReference type="GeneID" id="29117114"/>
<feature type="region of interest" description="Disordered" evidence="7">
    <location>
        <begin position="102"/>
        <end position="130"/>
    </location>
</feature>
<keyword evidence="3" id="KW-0805">Transcription regulation</keyword>
<dbReference type="OMA" id="FTKHSPY"/>
<dbReference type="Gene3D" id="4.10.240.10">
    <property type="entry name" value="Zn(2)-C6 fungal-type DNA-binding domain"/>
    <property type="match status" value="1"/>
</dbReference>
<evidence type="ECO:0000256" key="4">
    <source>
        <dbReference type="ARBA" id="ARBA00023125"/>
    </source>
</evidence>
<evidence type="ECO:0000256" key="7">
    <source>
        <dbReference type="SAM" id="MobiDB-lite"/>
    </source>
</evidence>
<name>A0A177D928_ALTAL</name>
<keyword evidence="2" id="KW-0862">Zinc</keyword>
<dbReference type="Pfam" id="PF00172">
    <property type="entry name" value="Zn_clus"/>
    <property type="match status" value="1"/>
</dbReference>
<dbReference type="PROSITE" id="PS00463">
    <property type="entry name" value="ZN2_CY6_FUNGAL_1"/>
    <property type="match status" value="1"/>
</dbReference>
<evidence type="ECO:0000256" key="2">
    <source>
        <dbReference type="ARBA" id="ARBA00022833"/>
    </source>
</evidence>
<evidence type="ECO:0000256" key="6">
    <source>
        <dbReference type="ARBA" id="ARBA00023242"/>
    </source>
</evidence>
<dbReference type="InterPro" id="IPR036864">
    <property type="entry name" value="Zn2-C6_fun-type_DNA-bd_sf"/>
</dbReference>
<evidence type="ECO:0000313" key="9">
    <source>
        <dbReference type="EMBL" id="OAG16263.1"/>
    </source>
</evidence>
<feature type="domain" description="Zn(2)-C6 fungal-type" evidence="8">
    <location>
        <begin position="46"/>
        <end position="74"/>
    </location>
</feature>
<dbReference type="InterPro" id="IPR021858">
    <property type="entry name" value="Fun_TF"/>
</dbReference>
<dbReference type="Pfam" id="PF11951">
    <property type="entry name" value="Fungal_trans_2"/>
    <property type="match status" value="1"/>
</dbReference>
<dbReference type="PROSITE" id="PS50048">
    <property type="entry name" value="ZN2_CY6_FUNGAL_2"/>
    <property type="match status" value="1"/>
</dbReference>
<proteinExistence type="predicted"/>
<dbReference type="GO" id="GO:0000981">
    <property type="term" value="F:DNA-binding transcription factor activity, RNA polymerase II-specific"/>
    <property type="evidence" value="ECO:0007669"/>
    <property type="project" value="InterPro"/>
</dbReference>
<sequence length="673" mass="75818">MCSVRINFPISLYMKESKTFMSKAIMEDEIKLRQLERSLKLRVKTGCDTCRKRRIKCDEAKPSCYRCTRANRTCGGYRDTSPQDSTSPATAAAYRNSSFLAIPQRQQQQQQSRRQSTISRSPSTSLSPEPLENRSFHYFQTYTLPRWTEFFDSSLWCQTVLQLTHEEPAVKHGILALSCLHERLESGRATTTSSPTTDGSIPRDAALVQYIRAVRYSNELLSSFQEDGNGGDRSKNGFVIEKTLILCIIFTCFENLSGNYRAANMHLRNGLRILHQYCLPSPSGSSDSSTTSQTSIQYAIAKVLHRFDFQTMIFSDDTSPYEWWLDTAPEIPAISSPEDGYENNEAARDDLVELSRCLLWTSGNLDKEPRVTGKKDFRKMYEGAIRALVVWQHKFGLFDKKYRKGTERDTGREKEDEGKATDGGTLLRIYAIMMRAIVAAGAGLTSEMVWDAYIGDFREAVELAETLPMLQPQPQPPALPSPPTSPPLPHLTITFHSNTAYPVSNHTSYPHSFTSRLAPQIISPSFELSPMVPLFLIATRCRDPLVRRRALVLLLNYRRREGVWDSLAAGMIAAQVLKQEEGILDAELSEGNWLSMGRVEKADDITEERRLGNLLVRVEMKDGGAGAIQMRYDKGNEEKLKAGRTFVGTGEAIYGGDILFYANRGTAPRSHWV</sequence>
<protein>
    <recommendedName>
        <fullName evidence="8">Zn(2)-C6 fungal-type domain-containing protein</fullName>
    </recommendedName>
</protein>
<dbReference type="PANTHER" id="PTHR36206">
    <property type="entry name" value="ASPERCRYPTIN BIOSYNTHESIS CLUSTER-SPECIFIC TRANSCRIPTION REGULATOR ATNN-RELATED"/>
    <property type="match status" value="1"/>
</dbReference>
<evidence type="ECO:0000256" key="1">
    <source>
        <dbReference type="ARBA" id="ARBA00022723"/>
    </source>
</evidence>
<gene>
    <name evidence="9" type="ORF">CC77DRAFT_394485</name>
</gene>
<evidence type="ECO:0000256" key="5">
    <source>
        <dbReference type="ARBA" id="ARBA00023163"/>
    </source>
</evidence>
<keyword evidence="5" id="KW-0804">Transcription</keyword>
<dbReference type="InterPro" id="IPR001138">
    <property type="entry name" value="Zn2Cys6_DnaBD"/>
</dbReference>